<dbReference type="NCBIfam" id="NF045515">
    <property type="entry name" value="Glp_gephyrin"/>
    <property type="match status" value="1"/>
</dbReference>
<dbReference type="Proteomes" id="UP001144396">
    <property type="component" value="Unassembled WGS sequence"/>
</dbReference>
<dbReference type="InterPro" id="IPR036425">
    <property type="entry name" value="MoaB/Mog-like_dom_sf"/>
</dbReference>
<comment type="pathway">
    <text evidence="3 11">Cofactor biosynthesis; molybdopterin biosynthesis.</text>
</comment>
<keyword evidence="7 11" id="KW-0479">Metal-binding</keyword>
<dbReference type="Gene3D" id="2.40.340.10">
    <property type="entry name" value="MoeA, C-terminal, domain IV"/>
    <property type="match status" value="1"/>
</dbReference>
<comment type="similarity">
    <text evidence="4 11">Belongs to the MoeA family.</text>
</comment>
<dbReference type="InterPro" id="IPR001453">
    <property type="entry name" value="MoaB/Mog_dom"/>
</dbReference>
<evidence type="ECO:0000256" key="11">
    <source>
        <dbReference type="RuleBase" id="RU365090"/>
    </source>
</evidence>
<dbReference type="Gene3D" id="3.40.980.10">
    <property type="entry name" value="MoaB/Mog-like domain"/>
    <property type="match status" value="1"/>
</dbReference>
<dbReference type="GO" id="GO:0061599">
    <property type="term" value="F:molybdopterin molybdotransferase activity"/>
    <property type="evidence" value="ECO:0007669"/>
    <property type="project" value="UniProtKB-UniRule"/>
</dbReference>
<dbReference type="InterPro" id="IPR036135">
    <property type="entry name" value="MoeA_linker/N_sf"/>
</dbReference>
<evidence type="ECO:0000256" key="7">
    <source>
        <dbReference type="ARBA" id="ARBA00022723"/>
    </source>
</evidence>
<comment type="caution">
    <text evidence="13">The sequence shown here is derived from an EMBL/GenBank/DDBJ whole genome shotgun (WGS) entry which is preliminary data.</text>
</comment>
<comment type="catalytic activity">
    <reaction evidence="10">
        <text>adenylyl-molybdopterin + molybdate = Mo-molybdopterin + AMP + H(+)</text>
        <dbReference type="Rhea" id="RHEA:35047"/>
        <dbReference type="ChEBI" id="CHEBI:15378"/>
        <dbReference type="ChEBI" id="CHEBI:36264"/>
        <dbReference type="ChEBI" id="CHEBI:62727"/>
        <dbReference type="ChEBI" id="CHEBI:71302"/>
        <dbReference type="ChEBI" id="CHEBI:456215"/>
        <dbReference type="EC" id="2.10.1.1"/>
    </reaction>
</comment>
<keyword evidence="8 11" id="KW-0460">Magnesium</keyword>
<evidence type="ECO:0000256" key="4">
    <source>
        <dbReference type="ARBA" id="ARBA00010763"/>
    </source>
</evidence>
<dbReference type="FunFam" id="3.40.980.10:FF:000004">
    <property type="entry name" value="Molybdopterin molybdenumtransferase"/>
    <property type="match status" value="1"/>
</dbReference>
<dbReference type="InterPro" id="IPR038987">
    <property type="entry name" value="MoeA-like"/>
</dbReference>
<evidence type="ECO:0000256" key="2">
    <source>
        <dbReference type="ARBA" id="ARBA00002901"/>
    </source>
</evidence>
<comment type="cofactor">
    <cofactor evidence="1 11">
        <name>Mg(2+)</name>
        <dbReference type="ChEBI" id="CHEBI:18420"/>
    </cofactor>
</comment>
<evidence type="ECO:0000256" key="6">
    <source>
        <dbReference type="ARBA" id="ARBA00022679"/>
    </source>
</evidence>
<dbReference type="FunFam" id="2.170.190.11:FF:000001">
    <property type="entry name" value="Molybdopterin molybdenumtransferase"/>
    <property type="match status" value="1"/>
</dbReference>
<evidence type="ECO:0000256" key="8">
    <source>
        <dbReference type="ARBA" id="ARBA00022842"/>
    </source>
</evidence>
<dbReference type="GO" id="GO:0005829">
    <property type="term" value="C:cytosol"/>
    <property type="evidence" value="ECO:0007669"/>
    <property type="project" value="TreeGrafter"/>
</dbReference>
<dbReference type="GO" id="GO:0046872">
    <property type="term" value="F:metal ion binding"/>
    <property type="evidence" value="ECO:0007669"/>
    <property type="project" value="UniProtKB-UniRule"/>
</dbReference>
<dbReference type="Gene3D" id="3.90.105.10">
    <property type="entry name" value="Molybdopterin biosynthesis moea protein, domain 2"/>
    <property type="match status" value="1"/>
</dbReference>
<dbReference type="PANTHER" id="PTHR10192">
    <property type="entry name" value="MOLYBDOPTERIN BIOSYNTHESIS PROTEIN"/>
    <property type="match status" value="1"/>
</dbReference>
<evidence type="ECO:0000256" key="10">
    <source>
        <dbReference type="ARBA" id="ARBA00047317"/>
    </source>
</evidence>
<dbReference type="Pfam" id="PF03453">
    <property type="entry name" value="MoeA_N"/>
    <property type="match status" value="1"/>
</dbReference>
<dbReference type="Pfam" id="PF03454">
    <property type="entry name" value="MoeA_C"/>
    <property type="match status" value="1"/>
</dbReference>
<accession>A0A9W6FQ72</accession>
<evidence type="ECO:0000313" key="14">
    <source>
        <dbReference type="Proteomes" id="UP001144396"/>
    </source>
</evidence>
<dbReference type="PANTHER" id="PTHR10192:SF5">
    <property type="entry name" value="GEPHYRIN"/>
    <property type="match status" value="1"/>
</dbReference>
<evidence type="ECO:0000256" key="3">
    <source>
        <dbReference type="ARBA" id="ARBA00005046"/>
    </source>
</evidence>
<dbReference type="SUPFAM" id="SSF53218">
    <property type="entry name" value="Molybdenum cofactor biosynthesis proteins"/>
    <property type="match status" value="1"/>
</dbReference>
<dbReference type="SUPFAM" id="SSF63867">
    <property type="entry name" value="MoeA C-terminal domain-like"/>
    <property type="match status" value="1"/>
</dbReference>
<dbReference type="InterPro" id="IPR005111">
    <property type="entry name" value="MoeA_C_domain_IV"/>
</dbReference>
<name>A0A9W6FQ72_9MICO</name>
<protein>
    <recommendedName>
        <fullName evidence="11">Molybdopterin molybdenumtransferase</fullName>
        <ecNumber evidence="11">2.10.1.1</ecNumber>
    </recommendedName>
</protein>
<keyword evidence="6 11" id="KW-0808">Transferase</keyword>
<dbReference type="Gene3D" id="2.170.190.11">
    <property type="entry name" value="Molybdopterin biosynthesis moea protein, domain 3"/>
    <property type="match status" value="1"/>
</dbReference>
<keyword evidence="14" id="KW-1185">Reference proteome</keyword>
<dbReference type="CDD" id="cd00887">
    <property type="entry name" value="MoeA"/>
    <property type="match status" value="1"/>
</dbReference>
<dbReference type="SMART" id="SM00852">
    <property type="entry name" value="MoCF_biosynth"/>
    <property type="match status" value="1"/>
</dbReference>
<evidence type="ECO:0000256" key="1">
    <source>
        <dbReference type="ARBA" id="ARBA00001946"/>
    </source>
</evidence>
<proteinExistence type="inferred from homology"/>
<evidence type="ECO:0000256" key="5">
    <source>
        <dbReference type="ARBA" id="ARBA00022505"/>
    </source>
</evidence>
<evidence type="ECO:0000313" key="13">
    <source>
        <dbReference type="EMBL" id="GLI26282.1"/>
    </source>
</evidence>
<evidence type="ECO:0000256" key="9">
    <source>
        <dbReference type="ARBA" id="ARBA00023150"/>
    </source>
</evidence>
<dbReference type="InterPro" id="IPR036688">
    <property type="entry name" value="MoeA_C_domain_IV_sf"/>
</dbReference>
<reference evidence="13" key="1">
    <citation type="submission" date="2022-12" db="EMBL/GenBank/DDBJ databases">
        <title>Reference genome sequencing for broad-spectrum identification of bacterial and archaeal isolates by mass spectrometry.</title>
        <authorList>
            <person name="Sekiguchi Y."/>
            <person name="Tourlousse D.M."/>
        </authorList>
    </citation>
    <scope>NUCLEOTIDE SEQUENCE</scope>
    <source>
        <strain evidence="13">14</strain>
    </source>
</reference>
<gene>
    <name evidence="13" type="primary">moaE2</name>
    <name evidence="13" type="ORF">ARHIZOSPH14_05240</name>
</gene>
<dbReference type="AlphaFoldDB" id="A0A9W6FQ72"/>
<dbReference type="Pfam" id="PF00994">
    <property type="entry name" value="MoCF_biosynth"/>
    <property type="match status" value="1"/>
</dbReference>
<organism evidence="13 14">
    <name type="scientific">Agromyces rhizosphaerae</name>
    <dbReference type="NCBI Taxonomy" id="88374"/>
    <lineage>
        <taxon>Bacteria</taxon>
        <taxon>Bacillati</taxon>
        <taxon>Actinomycetota</taxon>
        <taxon>Actinomycetes</taxon>
        <taxon>Micrococcales</taxon>
        <taxon>Microbacteriaceae</taxon>
        <taxon>Agromyces</taxon>
    </lineage>
</organism>
<dbReference type="GO" id="GO:0006777">
    <property type="term" value="P:Mo-molybdopterin cofactor biosynthetic process"/>
    <property type="evidence" value="ECO:0007669"/>
    <property type="project" value="UniProtKB-UniRule"/>
</dbReference>
<comment type="function">
    <text evidence="2 11">Catalyzes the insertion of molybdate into adenylated molybdopterin with the concomitant release of AMP.</text>
</comment>
<dbReference type="SUPFAM" id="SSF63882">
    <property type="entry name" value="MoeA N-terminal region -like"/>
    <property type="match status" value="1"/>
</dbReference>
<dbReference type="InterPro" id="IPR005110">
    <property type="entry name" value="MoeA_linker/N"/>
</dbReference>
<dbReference type="NCBIfam" id="TIGR00177">
    <property type="entry name" value="molyb_syn"/>
    <property type="match status" value="1"/>
</dbReference>
<keyword evidence="9 11" id="KW-0501">Molybdenum cofactor biosynthesis</keyword>
<sequence>MITVEAHLARVLAAVEPLTRRETLPLADAAGRTLAVDLVSHLDVPPFDNSAMDGYAVRRADLRGASPEAPVTLDVVADLPAGAAEDPAIRRGQAVRIMTGAPVPSGADAVVAVEATDGGVERVRIEVEPLAGRHIRRAGEDARRGTAVLTAGTVLAPRHLAAAAAAGHAVLDVVARPRVAVAATGSELVEPGEPLAHGSIPDSNSTLLAALVADAGAEVVAAARLHDEPDDVRAWLDRLPDCDLVICSGGVSVGDHDVVRAVLGTTGEVVFEQVAMQPGRPQAFGALADGTPVFGLPGNPVAVHVSFEMFARPAILRLLGRRAPTPVPLVVGAGWRSPAGRVQVMPVAVTTQVASLVAVPAYPGGSASHLVTGLAAADGFAVVPADVTEVAVGQTVPVLLAAR</sequence>
<dbReference type="EMBL" id="BSDP01000001">
    <property type="protein sequence ID" value="GLI26282.1"/>
    <property type="molecule type" value="Genomic_DNA"/>
</dbReference>
<dbReference type="EC" id="2.10.1.1" evidence="11"/>
<evidence type="ECO:0000259" key="12">
    <source>
        <dbReference type="SMART" id="SM00852"/>
    </source>
</evidence>
<feature type="domain" description="MoaB/Mog" evidence="12">
    <location>
        <begin position="180"/>
        <end position="317"/>
    </location>
</feature>
<keyword evidence="5 11" id="KW-0500">Molybdenum</keyword>
<dbReference type="RefSeq" id="WP_281882279.1">
    <property type="nucleotide sequence ID" value="NZ_BSDP01000001.1"/>
</dbReference>